<dbReference type="InterPro" id="IPR006634">
    <property type="entry name" value="TLC-dom"/>
</dbReference>
<evidence type="ECO:0000313" key="10">
    <source>
        <dbReference type="Proteomes" id="UP000747110"/>
    </source>
</evidence>
<keyword evidence="10" id="KW-1185">Reference proteome</keyword>
<dbReference type="Pfam" id="PF03798">
    <property type="entry name" value="TRAM_LAG1_CLN8"/>
    <property type="match status" value="1"/>
</dbReference>
<sequence>MTHHIYLPDGLLERIGELRLLDKAFVTSDAKLTPLGGCTYWALVSLVLFTFVYKLSRYITPLFFKGYTRMTTHEQRDWDTRPGNILYSVYIVYWAVQAVLIEDLFWAPGSLPMLKRTSLDTYASLGVSIGFFFMEMVITIKYWMGGTAMVIHHLGSLLCVLSAAFFGDAHCMTLWMLSTEFTTPFIALRYLLDKGGFKSHPVYVFNGIAILVAWTVARLATFVPFFIVVWRHRDQIPLMNPFVRLLLFVFPATLAVLNTYWYIKIVRGAMKVLSPQKRTKPAAKAE</sequence>
<evidence type="ECO:0000313" key="8">
    <source>
        <dbReference type="EMBL" id="GIL80256.1"/>
    </source>
</evidence>
<evidence type="ECO:0000256" key="2">
    <source>
        <dbReference type="ARBA" id="ARBA00022692"/>
    </source>
</evidence>
<feature type="transmembrane region" description="Helical" evidence="6">
    <location>
        <begin position="242"/>
        <end position="263"/>
    </location>
</feature>
<evidence type="ECO:0000256" key="6">
    <source>
        <dbReference type="SAM" id="Phobius"/>
    </source>
</evidence>
<feature type="transmembrane region" description="Helical" evidence="6">
    <location>
        <begin position="204"/>
        <end position="230"/>
    </location>
</feature>
<name>A0A8J4CIH4_9CHLO</name>
<dbReference type="PANTHER" id="PTHR13439:SF0">
    <property type="entry name" value="TOPOISOMERASE I DAMAGE AFFECTED PROTEIN 4"/>
    <property type="match status" value="1"/>
</dbReference>
<evidence type="ECO:0000259" key="7">
    <source>
        <dbReference type="PROSITE" id="PS50922"/>
    </source>
</evidence>
<dbReference type="PANTHER" id="PTHR13439">
    <property type="entry name" value="CT120 PROTEIN"/>
    <property type="match status" value="1"/>
</dbReference>
<dbReference type="GO" id="GO:0016020">
    <property type="term" value="C:membrane"/>
    <property type="evidence" value="ECO:0007669"/>
    <property type="project" value="UniProtKB-SubCell"/>
</dbReference>
<dbReference type="GO" id="GO:0055088">
    <property type="term" value="P:lipid homeostasis"/>
    <property type="evidence" value="ECO:0007669"/>
    <property type="project" value="TreeGrafter"/>
</dbReference>
<dbReference type="OrthoDB" id="10266980at2759"/>
<dbReference type="Proteomes" id="UP000722791">
    <property type="component" value="Unassembled WGS sequence"/>
</dbReference>
<evidence type="ECO:0000256" key="5">
    <source>
        <dbReference type="PROSITE-ProRule" id="PRU00205"/>
    </source>
</evidence>
<feature type="transmembrane region" description="Helical" evidence="6">
    <location>
        <begin position="121"/>
        <end position="140"/>
    </location>
</feature>
<keyword evidence="4 5" id="KW-0472">Membrane</keyword>
<keyword evidence="2 5" id="KW-0812">Transmembrane</keyword>
<comment type="caution">
    <text evidence="8">The sequence shown here is derived from an EMBL/GenBank/DDBJ whole genome shotgun (WGS) entry which is preliminary data.</text>
</comment>
<proteinExistence type="predicted"/>
<organism evidence="8 10">
    <name type="scientific">Volvox reticuliferus</name>
    <dbReference type="NCBI Taxonomy" id="1737510"/>
    <lineage>
        <taxon>Eukaryota</taxon>
        <taxon>Viridiplantae</taxon>
        <taxon>Chlorophyta</taxon>
        <taxon>core chlorophytes</taxon>
        <taxon>Chlorophyceae</taxon>
        <taxon>CS clade</taxon>
        <taxon>Chlamydomonadales</taxon>
        <taxon>Volvocaceae</taxon>
        <taxon>Volvox</taxon>
    </lineage>
</organism>
<dbReference type="Proteomes" id="UP000747110">
    <property type="component" value="Unassembled WGS sequence"/>
</dbReference>
<dbReference type="SMART" id="SM00724">
    <property type="entry name" value="TLC"/>
    <property type="match status" value="1"/>
</dbReference>
<dbReference type="AlphaFoldDB" id="A0A8J4CIH4"/>
<evidence type="ECO:0000256" key="1">
    <source>
        <dbReference type="ARBA" id="ARBA00004141"/>
    </source>
</evidence>
<dbReference type="PROSITE" id="PS50922">
    <property type="entry name" value="TLC"/>
    <property type="match status" value="1"/>
</dbReference>
<feature type="transmembrane region" description="Helical" evidence="6">
    <location>
        <begin position="85"/>
        <end position="101"/>
    </location>
</feature>
<dbReference type="EMBL" id="BNCQ01000057">
    <property type="protein sequence ID" value="GIM14507.1"/>
    <property type="molecule type" value="Genomic_DNA"/>
</dbReference>
<reference evidence="8" key="1">
    <citation type="journal article" date="2021" name="Proc. Natl. Acad. Sci. U.S.A.">
        <title>Three genomes in the algal genus Volvox reveal the fate of a haploid sex-determining region after a transition to homothallism.</title>
        <authorList>
            <person name="Yamamoto K."/>
            <person name="Hamaji T."/>
            <person name="Kawai-Toyooka H."/>
            <person name="Matsuzaki R."/>
            <person name="Takahashi F."/>
            <person name="Nishimura Y."/>
            <person name="Kawachi M."/>
            <person name="Noguchi H."/>
            <person name="Minakuchi Y."/>
            <person name="Umen J.G."/>
            <person name="Toyoda A."/>
            <person name="Nozaki H."/>
        </authorList>
    </citation>
    <scope>NUCLEOTIDE SEQUENCE</scope>
    <source>
        <strain evidence="9">NIES-3785</strain>
        <strain evidence="8">NIES-3786</strain>
    </source>
</reference>
<protein>
    <recommendedName>
        <fullName evidence="7">TLC domain-containing protein</fullName>
    </recommendedName>
</protein>
<accession>A0A8J4CIH4</accession>
<feature type="transmembrane region" description="Helical" evidence="6">
    <location>
        <begin position="40"/>
        <end position="64"/>
    </location>
</feature>
<keyword evidence="3 6" id="KW-1133">Transmembrane helix</keyword>
<comment type="subcellular location">
    <subcellularLocation>
        <location evidence="1">Membrane</location>
        <topology evidence="1">Multi-pass membrane protein</topology>
    </subcellularLocation>
</comment>
<dbReference type="InterPro" id="IPR050846">
    <property type="entry name" value="TLCD"/>
</dbReference>
<evidence type="ECO:0000313" key="9">
    <source>
        <dbReference type="EMBL" id="GIM14507.1"/>
    </source>
</evidence>
<dbReference type="GO" id="GO:0005783">
    <property type="term" value="C:endoplasmic reticulum"/>
    <property type="evidence" value="ECO:0007669"/>
    <property type="project" value="TreeGrafter"/>
</dbReference>
<gene>
    <name evidence="8" type="ORF">Vretifemale_9426</name>
    <name evidence="9" type="ORF">Vretimale_17443</name>
</gene>
<evidence type="ECO:0000256" key="3">
    <source>
        <dbReference type="ARBA" id="ARBA00022989"/>
    </source>
</evidence>
<evidence type="ECO:0000256" key="4">
    <source>
        <dbReference type="ARBA" id="ARBA00023136"/>
    </source>
</evidence>
<dbReference type="EMBL" id="BNCP01000017">
    <property type="protein sequence ID" value="GIL80256.1"/>
    <property type="molecule type" value="Genomic_DNA"/>
</dbReference>
<feature type="domain" description="TLC" evidence="7">
    <location>
        <begin position="73"/>
        <end position="274"/>
    </location>
</feature>